<feature type="compositionally biased region" description="Basic and acidic residues" evidence="1">
    <location>
        <begin position="20"/>
        <end position="30"/>
    </location>
</feature>
<feature type="compositionally biased region" description="Basic and acidic residues" evidence="1">
    <location>
        <begin position="61"/>
        <end position="74"/>
    </location>
</feature>
<feature type="region of interest" description="Disordered" evidence="1">
    <location>
        <begin position="1"/>
        <end position="81"/>
    </location>
</feature>
<dbReference type="Proteomes" id="UP001374584">
    <property type="component" value="Unassembled WGS sequence"/>
</dbReference>
<gene>
    <name evidence="2" type="ORF">VNO80_26432</name>
</gene>
<proteinExistence type="predicted"/>
<organism evidence="2 3">
    <name type="scientific">Phaseolus coccineus</name>
    <name type="common">Scarlet runner bean</name>
    <name type="synonym">Phaseolus multiflorus</name>
    <dbReference type="NCBI Taxonomy" id="3886"/>
    <lineage>
        <taxon>Eukaryota</taxon>
        <taxon>Viridiplantae</taxon>
        <taxon>Streptophyta</taxon>
        <taxon>Embryophyta</taxon>
        <taxon>Tracheophyta</taxon>
        <taxon>Spermatophyta</taxon>
        <taxon>Magnoliopsida</taxon>
        <taxon>eudicotyledons</taxon>
        <taxon>Gunneridae</taxon>
        <taxon>Pentapetalae</taxon>
        <taxon>rosids</taxon>
        <taxon>fabids</taxon>
        <taxon>Fabales</taxon>
        <taxon>Fabaceae</taxon>
        <taxon>Papilionoideae</taxon>
        <taxon>50 kb inversion clade</taxon>
        <taxon>NPAAA clade</taxon>
        <taxon>indigoferoid/millettioid clade</taxon>
        <taxon>Phaseoleae</taxon>
        <taxon>Phaseolus</taxon>
    </lineage>
</organism>
<evidence type="ECO:0000313" key="2">
    <source>
        <dbReference type="EMBL" id="KAK7334671.1"/>
    </source>
</evidence>
<name>A0AAN9QH44_PHACN</name>
<accession>A0AAN9QH44</accession>
<reference evidence="2 3" key="1">
    <citation type="submission" date="2024-01" db="EMBL/GenBank/DDBJ databases">
        <title>The genomes of 5 underutilized Papilionoideae crops provide insights into root nodulation and disease resistanc.</title>
        <authorList>
            <person name="Jiang F."/>
        </authorList>
    </citation>
    <scope>NUCLEOTIDE SEQUENCE [LARGE SCALE GENOMIC DNA]</scope>
    <source>
        <strain evidence="2">JINMINGXINNONG_FW02</strain>
        <tissue evidence="2">Leaves</tissue>
    </source>
</reference>
<evidence type="ECO:0000256" key="1">
    <source>
        <dbReference type="SAM" id="MobiDB-lite"/>
    </source>
</evidence>
<dbReference type="EMBL" id="JAYMYR010000010">
    <property type="protein sequence ID" value="KAK7334671.1"/>
    <property type="molecule type" value="Genomic_DNA"/>
</dbReference>
<evidence type="ECO:0000313" key="3">
    <source>
        <dbReference type="Proteomes" id="UP001374584"/>
    </source>
</evidence>
<sequence length="179" mass="19969">MEKRNHVGPTPLGSIHRNSRQREREKERDPIQCTTRHASYIYTPKTAAPPSVIQFPSHNVSDSEKPTHTGEQQHHQQQKHHGALFQLRIRSHSGGARCVHGGAAAHAAAASAAAARPSLLPRRDHGGAHASRVLTLRWQRRRLRLVGSEPHFGGSGMFPWDRSVSGFRLVWLIEFVGPF</sequence>
<protein>
    <submittedName>
        <fullName evidence="2">Uncharacterized protein</fullName>
    </submittedName>
</protein>
<dbReference type="AlphaFoldDB" id="A0AAN9QH44"/>
<comment type="caution">
    <text evidence="2">The sequence shown here is derived from an EMBL/GenBank/DDBJ whole genome shotgun (WGS) entry which is preliminary data.</text>
</comment>
<keyword evidence="3" id="KW-1185">Reference proteome</keyword>